<dbReference type="AlphaFoldDB" id="A0A1B0DBX4"/>
<accession>A0A1B0DBX4</accession>
<feature type="domain" description="CCAAT-binding factor" evidence="2">
    <location>
        <begin position="349"/>
        <end position="563"/>
    </location>
</feature>
<protein>
    <recommendedName>
        <fullName evidence="2">CCAAT-binding factor domain-containing protein</fullName>
    </recommendedName>
</protein>
<proteinExistence type="inferred from homology"/>
<comment type="similarity">
    <text evidence="1">Belongs to the CBF/MAK21 family.</text>
</comment>
<keyword evidence="4" id="KW-1185">Reference proteome</keyword>
<dbReference type="VEuPathDB" id="VectorBase:PPAI005313"/>
<sequence>MTIISQQNHVDCNCLLSRVVPLKNLQKSRVFLIFLVILITQTICNLPTENPSDAKWLQTALHRGTLRDRANAGTLLFQSNPLGNLSALDVLIGLTKAANKSSVDVVDVITDLFMTSILPSNRKLIAMDQRGSDWKNLKGDKNLEKSFMEKVYTYWHFEAELKQRYFTFLQNLEGILKSGQEVHKCLAIVCAAKLLIHSPEKEAMLLSMIVNKMGDPTVKVAAKAQYHLTEVANKHPNMCGVIVKEAERVIFRPNISERAQHVTLTFLAEIATLCSVEVARKLTNICFSFFKILVDKGMVNNRTMQAILRCLRRSVAAAAEDNKATMNPLSEELQNIIYRLIHFAEIRIAIQALGLLLQVMITCASIKRDRFYTALYRKIVSMELTTMTHKWSAQFLYIVHRAVAIDHDIPRAQAFLKRLLQITFYLPSQMTCGVFVIIQKILQERPELNRIQEKPTAEDIAKNKAKAQLYDSDSEHYSDADEDSSQKPKKLTKKKSKSSESWCHVDINGIKKEDEEKKPKINRLPLNYDPFYRNPAGAGAQYEPFVELLRFSEHFHPTVQKFVECVLE</sequence>
<dbReference type="PANTHER" id="PTHR12048">
    <property type="entry name" value="CCAAT-BINDING FACTOR-RELATED"/>
    <property type="match status" value="1"/>
</dbReference>
<reference evidence="3" key="1">
    <citation type="submission" date="2022-08" db="UniProtKB">
        <authorList>
            <consortium name="EnsemblMetazoa"/>
        </authorList>
    </citation>
    <scope>IDENTIFICATION</scope>
    <source>
        <strain evidence="3">Israel</strain>
    </source>
</reference>
<dbReference type="InterPro" id="IPR016024">
    <property type="entry name" value="ARM-type_fold"/>
</dbReference>
<dbReference type="SUPFAM" id="SSF48371">
    <property type="entry name" value="ARM repeat"/>
    <property type="match status" value="1"/>
</dbReference>
<dbReference type="Proteomes" id="UP000092462">
    <property type="component" value="Unassembled WGS sequence"/>
</dbReference>
<evidence type="ECO:0000313" key="3">
    <source>
        <dbReference type="EnsemblMetazoa" id="PPAI005313-PA"/>
    </source>
</evidence>
<dbReference type="PANTHER" id="PTHR12048:SF0">
    <property type="entry name" value="CCAAT_ENHANCER-BINDING PROTEIN ZETA"/>
    <property type="match status" value="1"/>
</dbReference>
<evidence type="ECO:0000313" key="4">
    <source>
        <dbReference type="Proteomes" id="UP000092462"/>
    </source>
</evidence>
<dbReference type="Pfam" id="PF03914">
    <property type="entry name" value="CBF"/>
    <property type="match status" value="1"/>
</dbReference>
<organism evidence="3 4">
    <name type="scientific">Phlebotomus papatasi</name>
    <name type="common">Sandfly</name>
    <dbReference type="NCBI Taxonomy" id="29031"/>
    <lineage>
        <taxon>Eukaryota</taxon>
        <taxon>Metazoa</taxon>
        <taxon>Ecdysozoa</taxon>
        <taxon>Arthropoda</taxon>
        <taxon>Hexapoda</taxon>
        <taxon>Insecta</taxon>
        <taxon>Pterygota</taxon>
        <taxon>Neoptera</taxon>
        <taxon>Endopterygota</taxon>
        <taxon>Diptera</taxon>
        <taxon>Nematocera</taxon>
        <taxon>Psychodoidea</taxon>
        <taxon>Psychodidae</taxon>
        <taxon>Phlebotomus</taxon>
        <taxon>Phlebotomus</taxon>
    </lineage>
</organism>
<dbReference type="InterPro" id="IPR005612">
    <property type="entry name" value="CCAAT-binding_factor"/>
</dbReference>
<dbReference type="GO" id="GO:0005634">
    <property type="term" value="C:nucleus"/>
    <property type="evidence" value="ECO:0007669"/>
    <property type="project" value="UniProtKB-ARBA"/>
</dbReference>
<dbReference type="InterPro" id="IPR040155">
    <property type="entry name" value="CEBPZ/Mak21-like"/>
</dbReference>
<evidence type="ECO:0000256" key="1">
    <source>
        <dbReference type="ARBA" id="ARBA00007797"/>
    </source>
</evidence>
<evidence type="ECO:0000259" key="2">
    <source>
        <dbReference type="Pfam" id="PF03914"/>
    </source>
</evidence>
<dbReference type="VEuPathDB" id="VectorBase:PPAPM1_000172"/>
<dbReference type="EnsemblMetazoa" id="PPAI005313-RA">
    <property type="protein sequence ID" value="PPAI005313-PA"/>
    <property type="gene ID" value="PPAI005313"/>
</dbReference>
<name>A0A1B0DBX4_PHLPP</name>
<dbReference type="EMBL" id="AJVK01030353">
    <property type="status" value="NOT_ANNOTATED_CDS"/>
    <property type="molecule type" value="Genomic_DNA"/>
</dbReference>